<protein>
    <submittedName>
        <fullName evidence="7">Glycosidase</fullName>
    </submittedName>
</protein>
<dbReference type="SUPFAM" id="SSF81296">
    <property type="entry name" value="E set domains"/>
    <property type="match status" value="1"/>
</dbReference>
<dbReference type="GO" id="GO:0005975">
    <property type="term" value="P:carbohydrate metabolic process"/>
    <property type="evidence" value="ECO:0007669"/>
    <property type="project" value="InterPro"/>
</dbReference>
<dbReference type="SUPFAM" id="SSF51011">
    <property type="entry name" value="Glycosyl hydrolase domain"/>
    <property type="match status" value="1"/>
</dbReference>
<evidence type="ECO:0000256" key="3">
    <source>
        <dbReference type="ARBA" id="ARBA00022801"/>
    </source>
</evidence>
<evidence type="ECO:0000313" key="8">
    <source>
        <dbReference type="Proteomes" id="UP000544222"/>
    </source>
</evidence>
<organism evidence="7 8">
    <name type="scientific">Microbacter margulisiae</name>
    <dbReference type="NCBI Taxonomy" id="1350067"/>
    <lineage>
        <taxon>Bacteria</taxon>
        <taxon>Pseudomonadati</taxon>
        <taxon>Bacteroidota</taxon>
        <taxon>Bacteroidia</taxon>
        <taxon>Bacteroidales</taxon>
        <taxon>Porphyromonadaceae</taxon>
        <taxon>Microbacter</taxon>
    </lineage>
</organism>
<dbReference type="Gene3D" id="3.20.20.80">
    <property type="entry name" value="Glycosidases"/>
    <property type="match status" value="1"/>
</dbReference>
<comment type="similarity">
    <text evidence="1">Belongs to the peptidase C25 family.</text>
</comment>
<accession>A0A7W5DT74</accession>
<dbReference type="GO" id="GO:0008234">
    <property type="term" value="F:cysteine-type peptidase activity"/>
    <property type="evidence" value="ECO:0007669"/>
    <property type="project" value="UniProtKB-KW"/>
</dbReference>
<dbReference type="Gene3D" id="2.60.40.1180">
    <property type="entry name" value="Golgi alpha-mannosidase II"/>
    <property type="match status" value="1"/>
</dbReference>
<dbReference type="Pfam" id="PF00128">
    <property type="entry name" value="Alpha-amylase"/>
    <property type="match status" value="1"/>
</dbReference>
<evidence type="ECO:0000256" key="1">
    <source>
        <dbReference type="ARBA" id="ARBA00006067"/>
    </source>
</evidence>
<evidence type="ECO:0000256" key="2">
    <source>
        <dbReference type="ARBA" id="ARBA00022670"/>
    </source>
</evidence>
<reference evidence="7 8" key="1">
    <citation type="submission" date="2020-08" db="EMBL/GenBank/DDBJ databases">
        <title>Genomic Encyclopedia of Type Strains, Phase IV (KMG-IV): sequencing the most valuable type-strain genomes for metagenomic binning, comparative biology and taxonomic classification.</title>
        <authorList>
            <person name="Goeker M."/>
        </authorList>
    </citation>
    <scope>NUCLEOTIDE SEQUENCE [LARGE SCALE GENOMIC DNA]</scope>
    <source>
        <strain evidence="7 8">DSM 27471</strain>
    </source>
</reference>
<dbReference type="InterPro" id="IPR013780">
    <property type="entry name" value="Glyco_hydro_b"/>
</dbReference>
<dbReference type="SMART" id="SM00642">
    <property type="entry name" value="Aamy"/>
    <property type="match status" value="1"/>
</dbReference>
<keyword evidence="3" id="KW-0378">Hydrolase</keyword>
<evidence type="ECO:0000259" key="6">
    <source>
        <dbReference type="SMART" id="SM00642"/>
    </source>
</evidence>
<comment type="caution">
    <text evidence="7">The sequence shown here is derived from an EMBL/GenBank/DDBJ whole genome shotgun (WGS) entry which is preliminary data.</text>
</comment>
<dbReference type="PANTHER" id="PTHR10357">
    <property type="entry name" value="ALPHA-AMYLASE FAMILY MEMBER"/>
    <property type="match status" value="1"/>
</dbReference>
<dbReference type="InterPro" id="IPR015171">
    <property type="entry name" value="Cyc-maltodext_N"/>
</dbReference>
<dbReference type="InterPro" id="IPR017853">
    <property type="entry name" value="GH"/>
</dbReference>
<dbReference type="RefSeq" id="WP_183414376.1">
    <property type="nucleotide sequence ID" value="NZ_JACHYB010000002.1"/>
</dbReference>
<evidence type="ECO:0000256" key="4">
    <source>
        <dbReference type="ARBA" id="ARBA00022807"/>
    </source>
</evidence>
<evidence type="ECO:0000256" key="5">
    <source>
        <dbReference type="ARBA" id="ARBA00023295"/>
    </source>
</evidence>
<dbReference type="EMBL" id="JACHYB010000002">
    <property type="protein sequence ID" value="MBB3188637.1"/>
    <property type="molecule type" value="Genomic_DNA"/>
</dbReference>
<dbReference type="Gene3D" id="2.60.40.10">
    <property type="entry name" value="Immunoglobulins"/>
    <property type="match status" value="1"/>
</dbReference>
<sequence>MKKIITVVLLFISIGVFAQLEHVEPAFWWIGFKNPHLQLLVNGPQISKTDVSMHYPGVELTAVHKVTSPNYLFLDLVINSKIAKPGKFVIKFSKNGKTLDSYTYELKARTKGSSERQGFSSADVIYLLMPDRFANGTTKNDNVPSMIEKADRSSMNGRHGGDILGMEEHINYLKDLGVTAVWSTPLLENNNERTTYHGYAITNYYKIDPRFGTNQDYVQYVKDCHQNGIKVIMDMVANHCGINHWWMKDLPMPDWIHQFPSYTQSNFQMSTIQDPHASAIDKKIFLDGWFDRTMPDLNQNNPYLLTYLTQNAIWWIEYAGIDGIRMDTYPYCDKEPMAKWAKAIMTEYPHFNIMGETWLSNPVSVAYWQKGALNPDHFNSYLPTVMDFPLLQALEACFNEGNGWDTGMKRLYNSLAYDYLFPNTNNILVFAENHDTPRFNFIVKNNVDKFKLAMAFLMTTRGIPEIYYGSEIGMTGDKAKGDGDIRRDFPGGWPNDSINAFTAAGRTPLQNEYFNYLSKLLHWRQKEAVIQTGKLIHYIPQNNVYVYFRYNNKKTVMVILNGNNTEQTLNTARFSQCIKNFTRGTDVETGKTIQLQPSITIPKETAYILELK</sequence>
<keyword evidence="4" id="KW-0788">Thiol protease</keyword>
<dbReference type="Pfam" id="PF09087">
    <property type="entry name" value="Cyc-maltodext_N"/>
    <property type="match status" value="1"/>
</dbReference>
<dbReference type="InterPro" id="IPR006047">
    <property type="entry name" value="GH13_cat_dom"/>
</dbReference>
<dbReference type="InterPro" id="IPR014756">
    <property type="entry name" value="Ig_E-set"/>
</dbReference>
<gene>
    <name evidence="7" type="ORF">FHX64_002835</name>
</gene>
<dbReference type="Proteomes" id="UP000544222">
    <property type="component" value="Unassembled WGS sequence"/>
</dbReference>
<dbReference type="AlphaFoldDB" id="A0A7W5DT74"/>
<dbReference type="SUPFAM" id="SSF51445">
    <property type="entry name" value="(Trans)glycosidases"/>
    <property type="match status" value="1"/>
</dbReference>
<evidence type="ECO:0000313" key="7">
    <source>
        <dbReference type="EMBL" id="MBB3188637.1"/>
    </source>
</evidence>
<keyword evidence="5 7" id="KW-0326">Glycosidase</keyword>
<dbReference type="GO" id="GO:0006508">
    <property type="term" value="P:proteolysis"/>
    <property type="evidence" value="ECO:0007669"/>
    <property type="project" value="UniProtKB-KW"/>
</dbReference>
<dbReference type="InterPro" id="IPR019492">
    <property type="entry name" value="Cyclo-malto-dextrinase_C"/>
</dbReference>
<name>A0A7W5DT74_9PORP</name>
<dbReference type="InterPro" id="IPR013783">
    <property type="entry name" value="Ig-like_fold"/>
</dbReference>
<dbReference type="CDD" id="cd11340">
    <property type="entry name" value="AmyAc_bac_CMD_like_3"/>
    <property type="match status" value="1"/>
</dbReference>
<dbReference type="PANTHER" id="PTHR10357:SF210">
    <property type="entry name" value="MALTODEXTRIN GLUCOSIDASE"/>
    <property type="match status" value="1"/>
</dbReference>
<keyword evidence="8" id="KW-1185">Reference proteome</keyword>
<dbReference type="Pfam" id="PF10438">
    <property type="entry name" value="Cyc-maltodext_C"/>
    <property type="match status" value="1"/>
</dbReference>
<keyword evidence="2" id="KW-0645">Protease</keyword>
<dbReference type="GO" id="GO:0016798">
    <property type="term" value="F:hydrolase activity, acting on glycosyl bonds"/>
    <property type="evidence" value="ECO:0007669"/>
    <property type="project" value="UniProtKB-KW"/>
</dbReference>
<feature type="domain" description="Glycosyl hydrolase family 13 catalytic" evidence="6">
    <location>
        <begin position="127"/>
        <end position="524"/>
    </location>
</feature>
<proteinExistence type="inferred from homology"/>